<name>A0ABY6HTT2_9ARCH</name>
<keyword evidence="4" id="KW-0456">Lyase</keyword>
<sequence>MKMEQLLLKLKQSLLIPVVAVDNLESVIPLAQILEKAGIKFLEITYRNENAGKALQILKEQHFDLTLGAGTIRTLDQAKDAIENGAQFMVSPGFNREIIQYCHQQDIPFIPGVDSTLSIELAVAEGLRTLKFFPAGISGGSKWLKAVKGPYFDIKFIPTGGISIENLGDYASLSNVVGIGGSFLAPKSLINQKDWDQIFTICVEALSIVNKLKNKE</sequence>
<dbReference type="PANTHER" id="PTHR30246:SF1">
    <property type="entry name" value="2-DEHYDRO-3-DEOXY-6-PHOSPHOGALACTONATE ALDOLASE-RELATED"/>
    <property type="match status" value="1"/>
</dbReference>
<evidence type="ECO:0000313" key="6">
    <source>
        <dbReference type="EMBL" id="UYP46930.1"/>
    </source>
</evidence>
<dbReference type="CDD" id="cd00452">
    <property type="entry name" value="KDPG_aldolase"/>
    <property type="match status" value="1"/>
</dbReference>
<proteinExistence type="inferred from homology"/>
<keyword evidence="7" id="KW-1185">Reference proteome</keyword>
<comment type="similarity">
    <text evidence="2">Belongs to the KHG/KDPG aldolase family.</text>
</comment>
<dbReference type="PROSITE" id="PS00160">
    <property type="entry name" value="ALDOLASE_KDPG_KHG_2"/>
    <property type="match status" value="1"/>
</dbReference>
<dbReference type="Pfam" id="PF01081">
    <property type="entry name" value="Aldolase"/>
    <property type="match status" value="1"/>
</dbReference>
<dbReference type="NCBIfam" id="TIGR01182">
    <property type="entry name" value="eda"/>
    <property type="match status" value="1"/>
</dbReference>
<dbReference type="InterPro" id="IPR013785">
    <property type="entry name" value="Aldolase_TIM"/>
</dbReference>
<evidence type="ECO:0000256" key="5">
    <source>
        <dbReference type="ARBA" id="ARBA00023277"/>
    </source>
</evidence>
<dbReference type="InterPro" id="IPR031338">
    <property type="entry name" value="KDPG/KHG_AS_2"/>
</dbReference>
<reference evidence="6" key="1">
    <citation type="submission" date="2022-09" db="EMBL/GenBank/DDBJ databases">
        <title>Actin cytoskeleton and complex cell architecture in an #Asgard archaeon.</title>
        <authorList>
            <person name="Ponce Toledo R.I."/>
            <person name="Schleper C."/>
            <person name="Rodrigues Oliveira T."/>
            <person name="Wollweber F."/>
            <person name="Xu J."/>
            <person name="Rittmann S."/>
            <person name="Klingl A."/>
            <person name="Pilhofer M."/>
        </authorList>
    </citation>
    <scope>NUCLEOTIDE SEQUENCE</scope>
    <source>
        <strain evidence="6">B-35</strain>
    </source>
</reference>
<organism evidence="6 7">
    <name type="scientific">Candidatus Lokiarchaeum ossiferum</name>
    <dbReference type="NCBI Taxonomy" id="2951803"/>
    <lineage>
        <taxon>Archaea</taxon>
        <taxon>Promethearchaeati</taxon>
        <taxon>Promethearchaeota</taxon>
        <taxon>Promethearchaeia</taxon>
        <taxon>Promethearchaeales</taxon>
        <taxon>Promethearchaeaceae</taxon>
        <taxon>Candidatus Lokiarchaeum</taxon>
    </lineage>
</organism>
<dbReference type="EMBL" id="CP104013">
    <property type="protein sequence ID" value="UYP46930.1"/>
    <property type="molecule type" value="Genomic_DNA"/>
</dbReference>
<evidence type="ECO:0008006" key="8">
    <source>
        <dbReference type="Google" id="ProtNLM"/>
    </source>
</evidence>
<evidence type="ECO:0000256" key="1">
    <source>
        <dbReference type="ARBA" id="ARBA00004761"/>
    </source>
</evidence>
<evidence type="ECO:0000256" key="2">
    <source>
        <dbReference type="ARBA" id="ARBA00006906"/>
    </source>
</evidence>
<keyword evidence="5" id="KW-0119">Carbohydrate metabolism</keyword>
<dbReference type="InterPro" id="IPR000887">
    <property type="entry name" value="Aldlse_KDPG_KHG"/>
</dbReference>
<evidence type="ECO:0000256" key="3">
    <source>
        <dbReference type="ARBA" id="ARBA00011233"/>
    </source>
</evidence>
<dbReference type="Proteomes" id="UP001208689">
    <property type="component" value="Chromosome"/>
</dbReference>
<gene>
    <name evidence="6" type="ORF">NEF87_003215</name>
</gene>
<evidence type="ECO:0000313" key="7">
    <source>
        <dbReference type="Proteomes" id="UP001208689"/>
    </source>
</evidence>
<comment type="pathway">
    <text evidence="1">Carbohydrate acid metabolism.</text>
</comment>
<evidence type="ECO:0000256" key="4">
    <source>
        <dbReference type="ARBA" id="ARBA00023239"/>
    </source>
</evidence>
<comment type="subunit">
    <text evidence="3">Homotrimer.</text>
</comment>
<accession>A0ABY6HTT2</accession>
<dbReference type="PANTHER" id="PTHR30246">
    <property type="entry name" value="2-KETO-3-DEOXY-6-PHOSPHOGLUCONATE ALDOLASE"/>
    <property type="match status" value="1"/>
</dbReference>
<protein>
    <recommendedName>
        <fullName evidence="8">Bifunctional 4-hydroxy-2-oxoglutarate aldolase/2-dehydro-3-deoxy-phosphogluconate aldolase</fullName>
    </recommendedName>
</protein>
<dbReference type="SUPFAM" id="SSF51569">
    <property type="entry name" value="Aldolase"/>
    <property type="match status" value="1"/>
</dbReference>
<dbReference type="Gene3D" id="3.20.20.70">
    <property type="entry name" value="Aldolase class I"/>
    <property type="match status" value="1"/>
</dbReference>